<feature type="coiled-coil region" evidence="3">
    <location>
        <begin position="152"/>
        <end position="179"/>
    </location>
</feature>
<evidence type="ECO:0000256" key="4">
    <source>
        <dbReference type="SAM" id="SignalP"/>
    </source>
</evidence>
<feature type="domain" description="Multidrug resistance protein MdtA-like barrel-sandwich hybrid" evidence="6">
    <location>
        <begin position="74"/>
        <end position="208"/>
    </location>
</feature>
<dbReference type="Pfam" id="PF25917">
    <property type="entry name" value="BSH_RND"/>
    <property type="match status" value="1"/>
</dbReference>
<reference evidence="9 10" key="1">
    <citation type="submission" date="2020-08" db="EMBL/GenBank/DDBJ databases">
        <title>Genomic Encyclopedia of Type Strains, Phase III (KMG-III): the genomes of soil and plant-associated and newly described type strains.</title>
        <authorList>
            <person name="Whitman W."/>
        </authorList>
    </citation>
    <scope>NUCLEOTIDE SEQUENCE [LARGE SCALE GENOMIC DNA]</scope>
    <source>
        <strain evidence="9 10">CECT 8088</strain>
    </source>
</reference>
<dbReference type="Pfam" id="PF25876">
    <property type="entry name" value="HH_MFP_RND"/>
    <property type="match status" value="1"/>
</dbReference>
<name>A0A839V033_9PROT</name>
<organism evidence="9 10">
    <name type="scientific">Endobacter medicaginis</name>
    <dbReference type="NCBI Taxonomy" id="1181271"/>
    <lineage>
        <taxon>Bacteria</taxon>
        <taxon>Pseudomonadati</taxon>
        <taxon>Pseudomonadota</taxon>
        <taxon>Alphaproteobacteria</taxon>
        <taxon>Acetobacterales</taxon>
        <taxon>Acetobacteraceae</taxon>
        <taxon>Endobacter</taxon>
    </lineage>
</organism>
<protein>
    <submittedName>
        <fullName evidence="9">RND family efflux transporter MFP subunit</fullName>
    </submittedName>
</protein>
<evidence type="ECO:0000256" key="3">
    <source>
        <dbReference type="SAM" id="Coils"/>
    </source>
</evidence>
<feature type="chain" id="PRO_5032409323" evidence="4">
    <location>
        <begin position="40"/>
        <end position="394"/>
    </location>
</feature>
<dbReference type="EMBL" id="JACHXV010000002">
    <property type="protein sequence ID" value="MBB3172909.1"/>
    <property type="molecule type" value="Genomic_DNA"/>
</dbReference>
<dbReference type="InterPro" id="IPR058624">
    <property type="entry name" value="MdtA-like_HH"/>
</dbReference>
<evidence type="ECO:0000259" key="8">
    <source>
        <dbReference type="Pfam" id="PF25967"/>
    </source>
</evidence>
<comment type="similarity">
    <text evidence="2">Belongs to the membrane fusion protein (MFP) (TC 8.A.1) family.</text>
</comment>
<evidence type="ECO:0000259" key="6">
    <source>
        <dbReference type="Pfam" id="PF25917"/>
    </source>
</evidence>
<dbReference type="Pfam" id="PF25944">
    <property type="entry name" value="Beta-barrel_RND"/>
    <property type="match status" value="1"/>
</dbReference>
<feature type="signal peptide" evidence="4">
    <location>
        <begin position="1"/>
        <end position="39"/>
    </location>
</feature>
<dbReference type="Gene3D" id="2.40.420.20">
    <property type="match status" value="1"/>
</dbReference>
<dbReference type="SUPFAM" id="SSF111369">
    <property type="entry name" value="HlyD-like secretion proteins"/>
    <property type="match status" value="1"/>
</dbReference>
<feature type="domain" description="Multidrug resistance protein MdtA-like C-terminal permuted SH3" evidence="8">
    <location>
        <begin position="314"/>
        <end position="372"/>
    </location>
</feature>
<dbReference type="InterPro" id="IPR058627">
    <property type="entry name" value="MdtA-like_C"/>
</dbReference>
<dbReference type="Proteomes" id="UP000557688">
    <property type="component" value="Unassembled WGS sequence"/>
</dbReference>
<dbReference type="Gene3D" id="1.10.287.470">
    <property type="entry name" value="Helix hairpin bin"/>
    <property type="match status" value="1"/>
</dbReference>
<evidence type="ECO:0000313" key="10">
    <source>
        <dbReference type="Proteomes" id="UP000557688"/>
    </source>
</evidence>
<dbReference type="AlphaFoldDB" id="A0A839V033"/>
<dbReference type="InterPro" id="IPR058626">
    <property type="entry name" value="MdtA-like_b-barrel"/>
</dbReference>
<dbReference type="RefSeq" id="WP_183274762.1">
    <property type="nucleotide sequence ID" value="NZ_JACHXV010000002.1"/>
</dbReference>
<evidence type="ECO:0000259" key="7">
    <source>
        <dbReference type="Pfam" id="PF25944"/>
    </source>
</evidence>
<dbReference type="Gene3D" id="2.40.50.100">
    <property type="match status" value="1"/>
</dbReference>
<dbReference type="PANTHER" id="PTHR30158:SF24">
    <property type="entry name" value="HLYD FAMILY SECRETION PROTEIN"/>
    <property type="match status" value="1"/>
</dbReference>
<feature type="domain" description="Multidrug resistance protein MdtA-like beta-barrel" evidence="7">
    <location>
        <begin position="225"/>
        <end position="308"/>
    </location>
</feature>
<evidence type="ECO:0000256" key="2">
    <source>
        <dbReference type="ARBA" id="ARBA00009477"/>
    </source>
</evidence>
<dbReference type="Gene3D" id="2.40.30.170">
    <property type="match status" value="1"/>
</dbReference>
<dbReference type="Pfam" id="PF25967">
    <property type="entry name" value="RND-MFP_C"/>
    <property type="match status" value="1"/>
</dbReference>
<accession>A0A839V033</accession>
<keyword evidence="4" id="KW-0732">Signal</keyword>
<evidence type="ECO:0000256" key="1">
    <source>
        <dbReference type="ARBA" id="ARBA00004196"/>
    </source>
</evidence>
<dbReference type="NCBIfam" id="TIGR01730">
    <property type="entry name" value="RND_mfp"/>
    <property type="match status" value="1"/>
</dbReference>
<gene>
    <name evidence="9" type="ORF">FHR90_000723</name>
</gene>
<dbReference type="InterPro" id="IPR058625">
    <property type="entry name" value="MdtA-like_BSH"/>
</dbReference>
<evidence type="ECO:0000313" key="9">
    <source>
        <dbReference type="EMBL" id="MBB3172909.1"/>
    </source>
</evidence>
<dbReference type="PANTHER" id="PTHR30158">
    <property type="entry name" value="ACRA/E-RELATED COMPONENT OF DRUG EFFLUX TRANSPORTER"/>
    <property type="match status" value="1"/>
</dbReference>
<comment type="caution">
    <text evidence="9">The sequence shown here is derived from an EMBL/GenBank/DDBJ whole genome shotgun (WGS) entry which is preliminary data.</text>
</comment>
<keyword evidence="10" id="KW-1185">Reference proteome</keyword>
<evidence type="ECO:0000259" key="5">
    <source>
        <dbReference type="Pfam" id="PF25876"/>
    </source>
</evidence>
<proteinExistence type="inferred from homology"/>
<feature type="domain" description="Multidrug resistance protein MdtA-like alpha-helical hairpin" evidence="5">
    <location>
        <begin position="115"/>
        <end position="182"/>
    </location>
</feature>
<dbReference type="GO" id="GO:0005886">
    <property type="term" value="C:plasma membrane"/>
    <property type="evidence" value="ECO:0007669"/>
    <property type="project" value="TreeGrafter"/>
</dbReference>
<comment type="subcellular location">
    <subcellularLocation>
        <location evidence="1">Cell envelope</location>
    </subcellularLocation>
</comment>
<keyword evidence="3" id="KW-0175">Coiled coil</keyword>
<dbReference type="GO" id="GO:0022857">
    <property type="term" value="F:transmembrane transporter activity"/>
    <property type="evidence" value="ECO:0007669"/>
    <property type="project" value="InterPro"/>
</dbReference>
<dbReference type="GO" id="GO:0046677">
    <property type="term" value="P:response to antibiotic"/>
    <property type="evidence" value="ECO:0007669"/>
    <property type="project" value="TreeGrafter"/>
</dbReference>
<sequence length="394" mass="41169">MPADSQASWLAAVRSRRRTGAFMAAMSLTACVGCLPARAQGAGGPPPTVTVATPLSRTLAVPTEFLGQFSAVDTVQLRAQVGGTLTAIHFHDGQLVHKGDLLFEIDARPYQIKVAQAVATLRGAQARVSLAAQELWRAKRLRQDDFGSQQVVDQRQADLDAAQATLAGAEAAVRDAQLDFDYCRISAPFTGRIGAHQVSVGALISGSRTGGSANSLLATLVSIDPIYVDFDMSEADFVTYGRAHAHDAAPPAVEIALGESRDFRLRGTLDFIDNAVNRASGTIRARATLANADAALTPGEFARVRLPLANPAPAMLVPDAAVMSDQSQQIVMTVGHDGSVVPKPVATGAVTQGLRVVTAGLDPNDRVIIGGLMLVRPGAKVNAVRGSIKSDGPA</sequence>
<dbReference type="GO" id="GO:0030313">
    <property type="term" value="C:cell envelope"/>
    <property type="evidence" value="ECO:0007669"/>
    <property type="project" value="UniProtKB-SubCell"/>
</dbReference>
<dbReference type="InterPro" id="IPR006143">
    <property type="entry name" value="RND_pump_MFP"/>
</dbReference>